<proteinExistence type="predicted"/>
<dbReference type="AlphaFoldDB" id="A0A6M3Y6L6"/>
<sequence>MDNLDKAFEGLKLEDVQISLNEGTSNLIEPTEAEIGLIRQALLDGKDYKEIKKTIRRVEKDGETQVSAKGFSHAQIHEIKLAMEAKVAELSPKEEEI</sequence>
<evidence type="ECO:0000313" key="1">
    <source>
        <dbReference type="EMBL" id="QJI04814.1"/>
    </source>
</evidence>
<organism evidence="1">
    <name type="scientific">viral metagenome</name>
    <dbReference type="NCBI Taxonomy" id="1070528"/>
    <lineage>
        <taxon>unclassified sequences</taxon>
        <taxon>metagenomes</taxon>
        <taxon>organismal metagenomes</taxon>
    </lineage>
</organism>
<dbReference type="EMBL" id="MT145190">
    <property type="protein sequence ID" value="QJI04814.1"/>
    <property type="molecule type" value="Genomic_DNA"/>
</dbReference>
<accession>A0A6M3Y6L6</accession>
<protein>
    <submittedName>
        <fullName evidence="1">Uncharacterized protein</fullName>
    </submittedName>
</protein>
<reference evidence="1" key="1">
    <citation type="submission" date="2020-03" db="EMBL/GenBank/DDBJ databases">
        <title>The deep terrestrial virosphere.</title>
        <authorList>
            <person name="Holmfeldt K."/>
            <person name="Nilsson E."/>
            <person name="Simone D."/>
            <person name="Lopez-Fernandez M."/>
            <person name="Wu X."/>
            <person name="de Brujin I."/>
            <person name="Lundin D."/>
            <person name="Andersson A."/>
            <person name="Bertilsson S."/>
            <person name="Dopson M."/>
        </authorList>
    </citation>
    <scope>NUCLEOTIDE SEQUENCE</scope>
    <source>
        <strain evidence="1">MM415A00115</strain>
    </source>
</reference>
<gene>
    <name evidence="1" type="ORF">MM415A00115_0049</name>
</gene>
<name>A0A6M3Y6L6_9ZZZZ</name>